<dbReference type="PANTHER" id="PTHR30086">
    <property type="entry name" value="ARGININE EXPORTER PROTEIN ARGO"/>
    <property type="match status" value="1"/>
</dbReference>
<name>A0A4U1BD61_9GAMM</name>
<evidence type="ECO:0000256" key="3">
    <source>
        <dbReference type="ARBA" id="ARBA00022692"/>
    </source>
</evidence>
<organism evidence="7 8">
    <name type="scientific">Ferrimonas sediminicola</name>
    <dbReference type="NCBI Taxonomy" id="2569538"/>
    <lineage>
        <taxon>Bacteria</taxon>
        <taxon>Pseudomonadati</taxon>
        <taxon>Pseudomonadota</taxon>
        <taxon>Gammaproteobacteria</taxon>
        <taxon>Alteromonadales</taxon>
        <taxon>Ferrimonadaceae</taxon>
        <taxon>Ferrimonas</taxon>
    </lineage>
</organism>
<keyword evidence="8" id="KW-1185">Reference proteome</keyword>
<keyword evidence="5 6" id="KW-0472">Membrane</keyword>
<evidence type="ECO:0000256" key="5">
    <source>
        <dbReference type="ARBA" id="ARBA00023136"/>
    </source>
</evidence>
<evidence type="ECO:0000256" key="2">
    <source>
        <dbReference type="ARBA" id="ARBA00022475"/>
    </source>
</evidence>
<proteinExistence type="predicted"/>
<sequence length="193" mass="20822">MEFQHLGALALFAFVSTMTPGPNNIMLMSSGAKVGFVRTIPHMLGVSLGFALMVVLVGAGLMGVLAAMPQSQTLLKCLSLAYLCYLALKIANSDHSKQETEFQPMTFMAAAGFQWVNPKGWSMALTAVTLYSHGHWQEVGIIAGVFLILNLPSVSLWAAAGTQLQRWLTTSRRVKGFNLTMAGSLLLSMLPMV</sequence>
<evidence type="ECO:0000256" key="6">
    <source>
        <dbReference type="SAM" id="Phobius"/>
    </source>
</evidence>
<protein>
    <submittedName>
        <fullName evidence="7">LysE family translocator</fullName>
    </submittedName>
</protein>
<feature type="transmembrane region" description="Helical" evidence="6">
    <location>
        <begin position="139"/>
        <end position="162"/>
    </location>
</feature>
<dbReference type="AlphaFoldDB" id="A0A4U1BD61"/>
<keyword evidence="2" id="KW-1003">Cell membrane</keyword>
<dbReference type="GO" id="GO:0033228">
    <property type="term" value="P:cysteine export across plasma membrane"/>
    <property type="evidence" value="ECO:0007669"/>
    <property type="project" value="TreeGrafter"/>
</dbReference>
<accession>A0A4U1BD61</accession>
<feature type="transmembrane region" description="Helical" evidence="6">
    <location>
        <begin position="44"/>
        <end position="66"/>
    </location>
</feature>
<dbReference type="RefSeq" id="WP_136853166.1">
    <property type="nucleotide sequence ID" value="NZ_SWCI01000005.1"/>
</dbReference>
<dbReference type="OrthoDB" id="9812084at2"/>
<comment type="subcellular location">
    <subcellularLocation>
        <location evidence="1">Cell membrane</location>
        <topology evidence="1">Multi-pass membrane protein</topology>
    </subcellularLocation>
</comment>
<dbReference type="Pfam" id="PF01810">
    <property type="entry name" value="LysE"/>
    <property type="match status" value="1"/>
</dbReference>
<reference evidence="7 8" key="1">
    <citation type="submission" date="2019-04" db="EMBL/GenBank/DDBJ databases">
        <authorList>
            <person name="Hwang J.C."/>
        </authorList>
    </citation>
    <scope>NUCLEOTIDE SEQUENCE [LARGE SCALE GENOMIC DNA]</scope>
    <source>
        <strain evidence="7 8">IMCC35001</strain>
    </source>
</reference>
<feature type="transmembrane region" description="Helical" evidence="6">
    <location>
        <begin position="174"/>
        <end position="192"/>
    </location>
</feature>
<dbReference type="InterPro" id="IPR001123">
    <property type="entry name" value="LeuE-type"/>
</dbReference>
<dbReference type="Proteomes" id="UP000305674">
    <property type="component" value="Unassembled WGS sequence"/>
</dbReference>
<gene>
    <name evidence="7" type="ORF">FCL40_10055</name>
</gene>
<evidence type="ECO:0000256" key="4">
    <source>
        <dbReference type="ARBA" id="ARBA00022989"/>
    </source>
</evidence>
<dbReference type="EMBL" id="SWCI01000005">
    <property type="protein sequence ID" value="TKB48973.1"/>
    <property type="molecule type" value="Genomic_DNA"/>
</dbReference>
<dbReference type="GO" id="GO:0015171">
    <property type="term" value="F:amino acid transmembrane transporter activity"/>
    <property type="evidence" value="ECO:0007669"/>
    <property type="project" value="TreeGrafter"/>
</dbReference>
<keyword evidence="4 6" id="KW-1133">Transmembrane helix</keyword>
<dbReference type="PANTHER" id="PTHR30086:SF20">
    <property type="entry name" value="ARGININE EXPORTER PROTEIN ARGO-RELATED"/>
    <property type="match status" value="1"/>
</dbReference>
<keyword evidence="3 6" id="KW-0812">Transmembrane</keyword>
<dbReference type="GO" id="GO:0005886">
    <property type="term" value="C:plasma membrane"/>
    <property type="evidence" value="ECO:0007669"/>
    <property type="project" value="UniProtKB-SubCell"/>
</dbReference>
<evidence type="ECO:0000256" key="1">
    <source>
        <dbReference type="ARBA" id="ARBA00004651"/>
    </source>
</evidence>
<evidence type="ECO:0000313" key="8">
    <source>
        <dbReference type="Proteomes" id="UP000305674"/>
    </source>
</evidence>
<comment type="caution">
    <text evidence="7">The sequence shown here is derived from an EMBL/GenBank/DDBJ whole genome shotgun (WGS) entry which is preliminary data.</text>
</comment>
<evidence type="ECO:0000313" key="7">
    <source>
        <dbReference type="EMBL" id="TKB48973.1"/>
    </source>
</evidence>